<gene>
    <name evidence="2" type="ORF">rCG_52134</name>
</gene>
<name>A6K6B6_RAT</name>
<evidence type="ECO:0000313" key="2">
    <source>
        <dbReference type="EMBL" id="EDL85276.1"/>
    </source>
</evidence>
<accession>A6K6B6</accession>
<evidence type="ECO:0000256" key="1">
    <source>
        <dbReference type="SAM" id="MobiDB-lite"/>
    </source>
</evidence>
<reference evidence="2 3" key="1">
    <citation type="submission" date="2005-07" db="EMBL/GenBank/DDBJ databases">
        <authorList>
            <person name="Mural R.J."/>
            <person name="Li P.W."/>
            <person name="Adams M.D."/>
            <person name="Amanatides P.G."/>
            <person name="Baden-Tillson H."/>
            <person name="Barnstead M."/>
            <person name="Chin S.H."/>
            <person name="Dew I."/>
            <person name="Evans C.A."/>
            <person name="Ferriera S."/>
            <person name="Flanigan M."/>
            <person name="Fosler C."/>
            <person name="Glodek A."/>
            <person name="Gu Z."/>
            <person name="Holt R.A."/>
            <person name="Jennings D."/>
            <person name="Kraft C.L."/>
            <person name="Lu F."/>
            <person name="Nguyen T."/>
            <person name="Nusskern D.R."/>
            <person name="Pfannkoch C.M."/>
            <person name="Sitter C."/>
            <person name="Sutton G.G."/>
            <person name="Venter J.C."/>
            <person name="Wang Z."/>
            <person name="Woodage T."/>
            <person name="Zheng X.H."/>
            <person name="Zhong F."/>
        </authorList>
    </citation>
    <scope>NUCLEOTIDE SEQUENCE [LARGE SCALE GENOMIC DNA]</scope>
    <source>
        <strain>BN</strain>
        <strain evidence="3">Sprague-Dawley</strain>
    </source>
</reference>
<organism evidence="2 3">
    <name type="scientific">Rattus norvegicus</name>
    <name type="common">Rat</name>
    <dbReference type="NCBI Taxonomy" id="10116"/>
    <lineage>
        <taxon>Eukaryota</taxon>
        <taxon>Metazoa</taxon>
        <taxon>Chordata</taxon>
        <taxon>Craniata</taxon>
        <taxon>Vertebrata</taxon>
        <taxon>Euteleostomi</taxon>
        <taxon>Mammalia</taxon>
        <taxon>Eutheria</taxon>
        <taxon>Euarchontoglires</taxon>
        <taxon>Glires</taxon>
        <taxon>Rodentia</taxon>
        <taxon>Myomorpha</taxon>
        <taxon>Muroidea</taxon>
        <taxon>Muridae</taxon>
        <taxon>Murinae</taxon>
        <taxon>Rattus</taxon>
    </lineage>
</organism>
<dbReference type="EMBL" id="CH474023">
    <property type="protein sequence ID" value="EDL85276.1"/>
    <property type="molecule type" value="Genomic_DNA"/>
</dbReference>
<dbReference type="AlphaFoldDB" id="A6K6B6"/>
<evidence type="ECO:0000313" key="3">
    <source>
        <dbReference type="Proteomes" id="UP000234681"/>
    </source>
</evidence>
<dbReference type="Proteomes" id="UP000234681">
    <property type="component" value="Chromosome 15"/>
</dbReference>
<proteinExistence type="predicted"/>
<feature type="region of interest" description="Disordered" evidence="1">
    <location>
        <begin position="1"/>
        <end position="27"/>
    </location>
</feature>
<sequence>MHHELSCYSRHPGSEARLSPTVGSKHP</sequence>
<protein>
    <submittedName>
        <fullName evidence="2">RCG52134</fullName>
    </submittedName>
</protein>